<evidence type="ECO:0000256" key="2">
    <source>
        <dbReference type="SAM" id="MobiDB-lite"/>
    </source>
</evidence>
<reference evidence="3 4" key="1">
    <citation type="journal article" date="2021" name="Int. J. Syst. Evol. Microbiol.">
        <title>Steroidobacter gossypii sp. nov., isolated from soil of cotton cropping field.</title>
        <authorList>
            <person name="Huang R."/>
            <person name="Yang S."/>
            <person name="Zhen C."/>
            <person name="Liu W."/>
        </authorList>
    </citation>
    <scope>NUCLEOTIDE SEQUENCE [LARGE SCALE GENOMIC DNA]</scope>
    <source>
        <strain evidence="3 4">S1-65</strain>
    </source>
</reference>
<dbReference type="Pfam" id="PF03993">
    <property type="entry name" value="DUF349"/>
    <property type="match status" value="3"/>
</dbReference>
<feature type="region of interest" description="Disordered" evidence="2">
    <location>
        <begin position="1"/>
        <end position="38"/>
    </location>
</feature>
<name>A0ABS1WUQ0_9GAMM</name>
<evidence type="ECO:0000313" key="4">
    <source>
        <dbReference type="Proteomes" id="UP000661077"/>
    </source>
</evidence>
<feature type="coiled-coil region" evidence="1">
    <location>
        <begin position="186"/>
        <end position="252"/>
    </location>
</feature>
<evidence type="ECO:0000313" key="3">
    <source>
        <dbReference type="EMBL" id="MBM0104698.1"/>
    </source>
</evidence>
<keyword evidence="4" id="KW-1185">Reference proteome</keyword>
<dbReference type="RefSeq" id="WP_203166692.1">
    <property type="nucleotide sequence ID" value="NZ_JAEVLS010000002.1"/>
</dbReference>
<gene>
    <name evidence="3" type="ORF">JM946_08065</name>
</gene>
<keyword evidence="1" id="KW-0175">Coiled coil</keyword>
<proteinExistence type="predicted"/>
<dbReference type="InterPro" id="IPR007139">
    <property type="entry name" value="DUF349"/>
</dbReference>
<accession>A0ABS1WUQ0</accession>
<dbReference type="Proteomes" id="UP000661077">
    <property type="component" value="Unassembled WGS sequence"/>
</dbReference>
<sequence>MSLFSRFRKAPPPAAPVQSSEKIPTDAPAPSAPAPGAPEPALLAVQEEQSLTAAISAGDAQTVARLVIEGTSTKIRQRAAEAVEDPAQIRQLLRDARGGKDKSVYKILTRKRDALLAHEREVQHLHEEVAAVSAAIERHSHRHYDALFTPTLEQLESRWKAVAAHAGQDVAAATQEAIDRSREVIAQHLRQIAADAARELAAANAAALAQKQREAEQQAAAAAAAERAHLIEEERKAQAQKAEAEAQALRQIGGLLRKAHGALATGSSRTAQGLRRAIEEKLPAVPPLPAHLANQLKQLDAKLQELADWRSFSVAPKRLELIERMESLIGATLHPSALAGHIKDLQEQWRTLSKGSGEAEAEWHRFHEAAQKAYQPCREFFEAQAQVKQENLRQRGLLFERLANFEAQHNWEQPDWRTVITAVREARQLWRQHSPVDPAEAEALQRKFNELTSSLQSRIDAEYARNVKEKTSLIARVRGLLQSSDIRKAIEEAKRLQEQWKSVGPVPRDEDRKLWEEFRQQCDTLFQKRQQEFATQNEAIEGKKSQVVALCEELDRMAACTGQELLGMARKLPEMWLAFEEIGELPKGQARQLQDRFERAFDRCHHAVARQHALDAEQGWTDLFDAANAVRAYRLALARHADAAESQALKQAAEDRLAGATKWPKRGLEAVKNTLARAGDDDVAANERALRMLCIRAEISTDTPTPSDDQTLRREYQMQRLRDSMGQGVKADEHEIDSLTLEWLGVGPVDETVYAPLLERFKKCREKVLLSSRRKG</sequence>
<protein>
    <submittedName>
        <fullName evidence="3">DUF349 domain-containing protein</fullName>
    </submittedName>
</protein>
<comment type="caution">
    <text evidence="3">The sequence shown here is derived from an EMBL/GenBank/DDBJ whole genome shotgun (WGS) entry which is preliminary data.</text>
</comment>
<dbReference type="EMBL" id="JAEVLS010000002">
    <property type="protein sequence ID" value="MBM0104698.1"/>
    <property type="molecule type" value="Genomic_DNA"/>
</dbReference>
<evidence type="ECO:0000256" key="1">
    <source>
        <dbReference type="SAM" id="Coils"/>
    </source>
</evidence>
<organism evidence="3 4">
    <name type="scientific">Steroidobacter gossypii</name>
    <dbReference type="NCBI Taxonomy" id="2805490"/>
    <lineage>
        <taxon>Bacteria</taxon>
        <taxon>Pseudomonadati</taxon>
        <taxon>Pseudomonadota</taxon>
        <taxon>Gammaproteobacteria</taxon>
        <taxon>Steroidobacterales</taxon>
        <taxon>Steroidobacteraceae</taxon>
        <taxon>Steroidobacter</taxon>
    </lineage>
</organism>